<keyword evidence="3" id="KW-1185">Reference proteome</keyword>
<evidence type="ECO:0000313" key="3">
    <source>
        <dbReference type="Proteomes" id="UP001364224"/>
    </source>
</evidence>
<protein>
    <recommendedName>
        <fullName evidence="4">DUF3147 family protein</fullName>
    </recommendedName>
</protein>
<organism evidence="2 3">
    <name type="scientific">Bradyrhizobium algeriense</name>
    <dbReference type="NCBI Taxonomy" id="634784"/>
    <lineage>
        <taxon>Bacteria</taxon>
        <taxon>Pseudomonadati</taxon>
        <taxon>Pseudomonadota</taxon>
        <taxon>Alphaproteobacteria</taxon>
        <taxon>Hyphomicrobiales</taxon>
        <taxon>Nitrobacteraceae</taxon>
        <taxon>Bradyrhizobium</taxon>
    </lineage>
</organism>
<keyword evidence="1" id="KW-0472">Membrane</keyword>
<name>A0ABU8BMC6_9BRAD</name>
<evidence type="ECO:0008006" key="4">
    <source>
        <dbReference type="Google" id="ProtNLM"/>
    </source>
</evidence>
<evidence type="ECO:0000313" key="2">
    <source>
        <dbReference type="EMBL" id="MEH2559677.1"/>
    </source>
</evidence>
<feature type="transmembrane region" description="Helical" evidence="1">
    <location>
        <begin position="66"/>
        <end position="85"/>
    </location>
</feature>
<evidence type="ECO:0000256" key="1">
    <source>
        <dbReference type="SAM" id="Phobius"/>
    </source>
</evidence>
<keyword evidence="1" id="KW-1133">Transmembrane helix</keyword>
<dbReference type="EMBL" id="JAZHRV010000001">
    <property type="protein sequence ID" value="MEH2559677.1"/>
    <property type="molecule type" value="Genomic_DNA"/>
</dbReference>
<sequence>MNRKKWLIVSLISISTISALFEALFYQRGLPSTPATATLAGVLSPFLLVLWIDADDKDHRQVRRPFDYGFLVLIFLVPYLPYYLWRTRGAAGLLMCAGFLGLFLMGFLVQLLIYCFYYL</sequence>
<comment type="caution">
    <text evidence="2">The sequence shown here is derived from an EMBL/GenBank/DDBJ whole genome shotgun (WGS) entry which is preliminary data.</text>
</comment>
<gene>
    <name evidence="2" type="ORF">V1286_007206</name>
</gene>
<feature type="transmembrane region" description="Helical" evidence="1">
    <location>
        <begin position="35"/>
        <end position="54"/>
    </location>
</feature>
<accession>A0ABU8BMC6</accession>
<keyword evidence="1" id="KW-0812">Transmembrane</keyword>
<feature type="transmembrane region" description="Helical" evidence="1">
    <location>
        <begin position="91"/>
        <end position="117"/>
    </location>
</feature>
<dbReference type="RefSeq" id="WP_334488008.1">
    <property type="nucleotide sequence ID" value="NZ_JAZHRV010000001.1"/>
</dbReference>
<reference evidence="2 3" key="1">
    <citation type="submission" date="2024-02" db="EMBL/GenBank/DDBJ databases">
        <title>Adaptive strategies in a cosmopolitan and abundant soil bacterium.</title>
        <authorList>
            <person name="Carini P."/>
        </authorList>
    </citation>
    <scope>NUCLEOTIDE SEQUENCE [LARGE SCALE GENOMIC DNA]</scope>
    <source>
        <strain evidence="2 3">AZCC 1608</strain>
    </source>
</reference>
<dbReference type="Proteomes" id="UP001364224">
    <property type="component" value="Unassembled WGS sequence"/>
</dbReference>
<proteinExistence type="predicted"/>